<keyword evidence="2" id="KW-1185">Reference proteome</keyword>
<dbReference type="EMBL" id="JH431701">
    <property type="status" value="NOT_ANNOTATED_CDS"/>
    <property type="molecule type" value="Genomic_DNA"/>
</dbReference>
<reference evidence="1" key="2">
    <citation type="submission" date="2015-02" db="UniProtKB">
        <authorList>
            <consortium name="EnsemblMetazoa"/>
        </authorList>
    </citation>
    <scope>IDENTIFICATION</scope>
</reference>
<proteinExistence type="predicted"/>
<evidence type="ECO:0000313" key="1">
    <source>
        <dbReference type="EnsemblMetazoa" id="SMAR014355-PA"/>
    </source>
</evidence>
<protein>
    <submittedName>
        <fullName evidence="1">Uncharacterized protein</fullName>
    </submittedName>
</protein>
<accession>T1JKH5</accession>
<organism evidence="1 2">
    <name type="scientific">Strigamia maritima</name>
    <name type="common">European centipede</name>
    <name type="synonym">Geophilus maritimus</name>
    <dbReference type="NCBI Taxonomy" id="126957"/>
    <lineage>
        <taxon>Eukaryota</taxon>
        <taxon>Metazoa</taxon>
        <taxon>Ecdysozoa</taxon>
        <taxon>Arthropoda</taxon>
        <taxon>Myriapoda</taxon>
        <taxon>Chilopoda</taxon>
        <taxon>Pleurostigmophora</taxon>
        <taxon>Geophilomorpha</taxon>
        <taxon>Linotaeniidae</taxon>
        <taxon>Strigamia</taxon>
    </lineage>
</organism>
<sequence>YSCNYPSGYSCCYPSRYSCNYPCNYPCNYSGSRLACGGENFIANKWTGNSREILGQQRLAAGAEKIPGNSKATFGHQMAVCCKMVSVNRLTRNYEENPNQCLTGGNEKLKSVEEVPWKWKKHKHLASIVEKHQIRSMCHQRACCDVGPQLLTEEQLICPPRTDRMPDREPGPGARVCPDGTAALINIGNQNPHFKCKVTRKTQMRVLRDSKSPHASYYDSFFHEKPTRNSNFSPCQLCCEDGACSNSAATLLECHG</sequence>
<evidence type="ECO:0000313" key="2">
    <source>
        <dbReference type="Proteomes" id="UP000014500"/>
    </source>
</evidence>
<dbReference type="Proteomes" id="UP000014500">
    <property type="component" value="Unassembled WGS sequence"/>
</dbReference>
<reference evidence="2" key="1">
    <citation type="submission" date="2011-05" db="EMBL/GenBank/DDBJ databases">
        <authorList>
            <person name="Richards S.R."/>
            <person name="Qu J."/>
            <person name="Jiang H."/>
            <person name="Jhangiani S.N."/>
            <person name="Agravi P."/>
            <person name="Goodspeed R."/>
            <person name="Gross S."/>
            <person name="Mandapat C."/>
            <person name="Jackson L."/>
            <person name="Mathew T."/>
            <person name="Pu L."/>
            <person name="Thornton R."/>
            <person name="Saada N."/>
            <person name="Wilczek-Boney K.B."/>
            <person name="Lee S."/>
            <person name="Kovar C."/>
            <person name="Wu Y."/>
            <person name="Scherer S.E."/>
            <person name="Worley K.C."/>
            <person name="Muzny D.M."/>
            <person name="Gibbs R."/>
        </authorList>
    </citation>
    <scope>NUCLEOTIDE SEQUENCE</scope>
    <source>
        <strain evidence="2">Brora</strain>
    </source>
</reference>
<dbReference type="HOGENOM" id="CLU_1088114_0_0_1"/>
<name>T1JKH5_STRMM</name>
<dbReference type="AlphaFoldDB" id="T1JKH5"/>
<dbReference type="EnsemblMetazoa" id="SMAR014355-RA">
    <property type="protein sequence ID" value="SMAR014355-PA"/>
    <property type="gene ID" value="SMAR014355"/>
</dbReference>